<feature type="compositionally biased region" description="Basic and acidic residues" evidence="1">
    <location>
        <begin position="24"/>
        <end position="36"/>
    </location>
</feature>
<proteinExistence type="predicted"/>
<feature type="chain" id="PRO_5045627472" description="Lipoprotein" evidence="2">
    <location>
        <begin position="23"/>
        <end position="163"/>
    </location>
</feature>
<feature type="signal peptide" evidence="2">
    <location>
        <begin position="1"/>
        <end position="22"/>
    </location>
</feature>
<accession>A0ABN1IIT4</accession>
<evidence type="ECO:0008006" key="5">
    <source>
        <dbReference type="Google" id="ProtNLM"/>
    </source>
</evidence>
<evidence type="ECO:0000313" key="3">
    <source>
        <dbReference type="EMBL" id="GAA0714641.1"/>
    </source>
</evidence>
<keyword evidence="2" id="KW-0732">Signal</keyword>
<comment type="caution">
    <text evidence="3">The sequence shown here is derived from an EMBL/GenBank/DDBJ whole genome shotgun (WGS) entry which is preliminary data.</text>
</comment>
<dbReference type="Proteomes" id="UP001501758">
    <property type="component" value="Unassembled WGS sequence"/>
</dbReference>
<name>A0ABN1IIT4_9FLAO</name>
<sequence length="163" mass="18047">MNKLVYIILFAILVSCKSTSIAQENEKKSSNTENKVKARKPRFGDSNNGGIRPNVVSQNQIAPNTIHLKVVVLEVSGNNNICDKSYDNTGRMLVKNVKGYGSGIVNMISQNKELIIALRKGIAKDISSLQKNIDKEISIVVREKPCTDFNQTMYETVTISSID</sequence>
<keyword evidence="4" id="KW-1185">Reference proteome</keyword>
<dbReference type="PROSITE" id="PS51257">
    <property type="entry name" value="PROKAR_LIPOPROTEIN"/>
    <property type="match status" value="1"/>
</dbReference>
<evidence type="ECO:0000256" key="2">
    <source>
        <dbReference type="SAM" id="SignalP"/>
    </source>
</evidence>
<dbReference type="RefSeq" id="WP_343910743.1">
    <property type="nucleotide sequence ID" value="NZ_BAAAGE010000001.1"/>
</dbReference>
<reference evidence="3 4" key="1">
    <citation type="journal article" date="2019" name="Int. J. Syst. Evol. Microbiol.">
        <title>The Global Catalogue of Microorganisms (GCM) 10K type strain sequencing project: providing services to taxonomists for standard genome sequencing and annotation.</title>
        <authorList>
            <consortium name="The Broad Institute Genomics Platform"/>
            <consortium name="The Broad Institute Genome Sequencing Center for Infectious Disease"/>
            <person name="Wu L."/>
            <person name="Ma J."/>
        </authorList>
    </citation>
    <scope>NUCLEOTIDE SEQUENCE [LARGE SCALE GENOMIC DNA]</scope>
    <source>
        <strain evidence="3 4">JCM 15974</strain>
    </source>
</reference>
<gene>
    <name evidence="3" type="ORF">GCM10009430_08120</name>
</gene>
<dbReference type="EMBL" id="BAAAGE010000001">
    <property type="protein sequence ID" value="GAA0714641.1"/>
    <property type="molecule type" value="Genomic_DNA"/>
</dbReference>
<organism evidence="3 4">
    <name type="scientific">Aquimarina litoralis</name>
    <dbReference type="NCBI Taxonomy" id="584605"/>
    <lineage>
        <taxon>Bacteria</taxon>
        <taxon>Pseudomonadati</taxon>
        <taxon>Bacteroidota</taxon>
        <taxon>Flavobacteriia</taxon>
        <taxon>Flavobacteriales</taxon>
        <taxon>Flavobacteriaceae</taxon>
        <taxon>Aquimarina</taxon>
    </lineage>
</organism>
<evidence type="ECO:0000256" key="1">
    <source>
        <dbReference type="SAM" id="MobiDB-lite"/>
    </source>
</evidence>
<protein>
    <recommendedName>
        <fullName evidence="5">Lipoprotein</fullName>
    </recommendedName>
</protein>
<evidence type="ECO:0000313" key="4">
    <source>
        <dbReference type="Proteomes" id="UP001501758"/>
    </source>
</evidence>
<feature type="region of interest" description="Disordered" evidence="1">
    <location>
        <begin position="23"/>
        <end position="50"/>
    </location>
</feature>